<accession>A0A2G1DQZ0</accession>
<comment type="caution">
    <text evidence="1">The sequence shown here is derived from an EMBL/GenBank/DDBJ whole genome shotgun (WGS) entry which is preliminary data.</text>
</comment>
<evidence type="ECO:0000313" key="1">
    <source>
        <dbReference type="EMBL" id="PHO20922.1"/>
    </source>
</evidence>
<gene>
    <name evidence="1" type="ORF">CQR80_04395</name>
</gene>
<name>A0A2G1DQZ0_AGGAC</name>
<dbReference type="EMBL" id="PCGW01000006">
    <property type="protein sequence ID" value="PHO20922.1"/>
    <property type="molecule type" value="Genomic_DNA"/>
</dbReference>
<dbReference type="InterPro" id="IPR023994">
    <property type="entry name" value="NiFe-hyd_HybE"/>
</dbReference>
<dbReference type="Proteomes" id="UP000226080">
    <property type="component" value="Unassembled WGS sequence"/>
</dbReference>
<organism evidence="1 2">
    <name type="scientific">Aggregatibacter actinomycetemcomitans</name>
    <name type="common">Actinobacillus actinomycetemcomitans</name>
    <name type="synonym">Haemophilus actinomycetemcomitans</name>
    <dbReference type="NCBI Taxonomy" id="714"/>
    <lineage>
        <taxon>Bacteria</taxon>
        <taxon>Pseudomonadati</taxon>
        <taxon>Pseudomonadota</taxon>
        <taxon>Gammaproteobacteria</taxon>
        <taxon>Pasteurellales</taxon>
        <taxon>Pasteurellaceae</taxon>
        <taxon>Aggregatibacter</taxon>
    </lineage>
</organism>
<dbReference type="Pfam" id="PF11939">
    <property type="entry name" value="NiFe-hyd_HybE"/>
    <property type="match status" value="1"/>
</dbReference>
<sequence>MFWLYIFKVLLFFNFINIDKQPYTDTKKHHKKTTALFTPLTSVEAPPPLHSPIDPNLTQAQAVQLTQDCLRMILSMPTKQPKFDPDRRNLFNAMIK</sequence>
<protein>
    <submittedName>
        <fullName evidence="1">Hydrogenase</fullName>
    </submittedName>
</protein>
<reference evidence="1 2" key="1">
    <citation type="submission" date="2017-10" db="EMBL/GenBank/DDBJ databases">
        <title>Draft genome sequences of Aggregatibacter actinomycetemcomitans strains 310a and 310b.</title>
        <authorList>
            <person name="May A.C."/>
            <person name="Ohta H."/>
            <person name="Maeda H."/>
            <person name="Kokeguchi S."/>
            <person name="Cugini C."/>
        </authorList>
    </citation>
    <scope>NUCLEOTIDE SEQUENCE [LARGE SCALE GENOMIC DNA]</scope>
    <source>
        <strain evidence="1 2">310b</strain>
    </source>
</reference>
<keyword evidence="2" id="KW-1185">Reference proteome</keyword>
<evidence type="ECO:0000313" key="2">
    <source>
        <dbReference type="Proteomes" id="UP000226080"/>
    </source>
</evidence>
<proteinExistence type="predicted"/>